<keyword evidence="1" id="KW-0175">Coiled coil</keyword>
<keyword evidence="4" id="KW-1185">Reference proteome</keyword>
<feature type="coiled-coil region" evidence="1">
    <location>
        <begin position="105"/>
        <end position="132"/>
    </location>
</feature>
<keyword evidence="2" id="KW-0812">Transmembrane</keyword>
<sequence>MANVIDLKKELYNALQDSSEIVSYNAKLRDKYEKQEKKSIGREDDGIGIERSGIENANKDISLAKSKAKNDIKSKKIRSLEFMIKILEGKLSSAQKDVISIQSDSSKKETEITSLKSKIAELENIKSELEEAKPRDYVPSKVNELECLKSETILKPIVGGDDEKNITKTDNISLGSTDLSKYFIRRKNMDQTEKTDGNILTYTNDEIIELSKNDTEANSKVSNETSISEISKDNMSALIESNSQMRPGPEALPLLAVASTLISPLSAYIFLALLIIVVVWFIKRTWNISRLEEPLLHRPKEPL</sequence>
<reference evidence="3 4" key="1">
    <citation type="submission" date="2018-06" db="EMBL/GenBank/DDBJ databases">
        <title>Comparative genomics reveals the genomic features of Rhizophagus irregularis, R. cerebriforme, R. diaphanum and Gigaspora rosea, and their symbiotic lifestyle signature.</title>
        <authorList>
            <person name="Morin E."/>
            <person name="San Clemente H."/>
            <person name="Chen E.C.H."/>
            <person name="De La Providencia I."/>
            <person name="Hainaut M."/>
            <person name="Kuo A."/>
            <person name="Kohler A."/>
            <person name="Murat C."/>
            <person name="Tang N."/>
            <person name="Roy S."/>
            <person name="Loubradou J."/>
            <person name="Henrissat B."/>
            <person name="Grigoriev I.V."/>
            <person name="Corradi N."/>
            <person name="Roux C."/>
            <person name="Martin F.M."/>
        </authorList>
    </citation>
    <scope>NUCLEOTIDE SEQUENCE [LARGE SCALE GENOMIC DNA]</scope>
    <source>
        <strain evidence="3 4">DAOM 194757</strain>
    </source>
</reference>
<organism evidence="3 4">
    <name type="scientific">Gigaspora rosea</name>
    <dbReference type="NCBI Taxonomy" id="44941"/>
    <lineage>
        <taxon>Eukaryota</taxon>
        <taxon>Fungi</taxon>
        <taxon>Fungi incertae sedis</taxon>
        <taxon>Mucoromycota</taxon>
        <taxon>Glomeromycotina</taxon>
        <taxon>Glomeromycetes</taxon>
        <taxon>Diversisporales</taxon>
        <taxon>Gigasporaceae</taxon>
        <taxon>Gigaspora</taxon>
    </lineage>
</organism>
<keyword evidence="2" id="KW-0472">Membrane</keyword>
<dbReference type="EMBL" id="QKWP01002014">
    <property type="protein sequence ID" value="RIB05265.1"/>
    <property type="molecule type" value="Genomic_DNA"/>
</dbReference>
<name>A0A397U4Q9_9GLOM</name>
<accession>A0A397U4Q9</accession>
<evidence type="ECO:0000313" key="4">
    <source>
        <dbReference type="Proteomes" id="UP000266673"/>
    </source>
</evidence>
<feature type="transmembrane region" description="Helical" evidence="2">
    <location>
        <begin position="251"/>
        <end position="282"/>
    </location>
</feature>
<dbReference type="AlphaFoldDB" id="A0A397U4Q9"/>
<dbReference type="Proteomes" id="UP000266673">
    <property type="component" value="Unassembled WGS sequence"/>
</dbReference>
<evidence type="ECO:0000256" key="1">
    <source>
        <dbReference type="SAM" id="Coils"/>
    </source>
</evidence>
<gene>
    <name evidence="3" type="ORF">C2G38_2253912</name>
</gene>
<protein>
    <submittedName>
        <fullName evidence="3">Uncharacterized protein</fullName>
    </submittedName>
</protein>
<evidence type="ECO:0000256" key="2">
    <source>
        <dbReference type="SAM" id="Phobius"/>
    </source>
</evidence>
<dbReference type="OrthoDB" id="2419431at2759"/>
<evidence type="ECO:0000313" key="3">
    <source>
        <dbReference type="EMBL" id="RIB05265.1"/>
    </source>
</evidence>
<keyword evidence="2" id="KW-1133">Transmembrane helix</keyword>
<proteinExistence type="predicted"/>
<comment type="caution">
    <text evidence="3">The sequence shown here is derived from an EMBL/GenBank/DDBJ whole genome shotgun (WGS) entry which is preliminary data.</text>
</comment>